<dbReference type="VEuPathDB" id="FungiDB:CJJ07_005345"/>
<dbReference type="GO" id="GO:1990380">
    <property type="term" value="F:K48-linked deubiquitinase activity"/>
    <property type="evidence" value="ECO:0007669"/>
    <property type="project" value="InterPro"/>
</dbReference>
<dbReference type="Pfam" id="PF04424">
    <property type="entry name" value="MINDY_DUB"/>
    <property type="match status" value="1"/>
</dbReference>
<dbReference type="GO" id="GO:0016807">
    <property type="term" value="F:cysteine-type carboxypeptidase activity"/>
    <property type="evidence" value="ECO:0007669"/>
    <property type="project" value="TreeGrafter"/>
</dbReference>
<dbReference type="PANTHER" id="PTHR18063:SF6">
    <property type="entry name" value="UBIQUITIN CARBOXYL-TERMINAL HYDROLASE"/>
    <property type="match status" value="1"/>
</dbReference>
<dbReference type="GO" id="GO:0005829">
    <property type="term" value="C:cytosol"/>
    <property type="evidence" value="ECO:0007669"/>
    <property type="project" value="TreeGrafter"/>
</dbReference>
<dbReference type="InterPro" id="IPR007518">
    <property type="entry name" value="MINDY"/>
</dbReference>
<dbReference type="Proteomes" id="UP000037122">
    <property type="component" value="Unassembled WGS sequence"/>
</dbReference>
<accession>A0A0L0NPT4</accession>
<feature type="compositionally biased region" description="Basic and acidic residues" evidence="1">
    <location>
        <begin position="316"/>
        <end position="343"/>
    </location>
</feature>
<proteinExistence type="predicted"/>
<dbReference type="GO" id="GO:0071108">
    <property type="term" value="P:protein K48-linked deubiquitination"/>
    <property type="evidence" value="ECO:0007669"/>
    <property type="project" value="TreeGrafter"/>
</dbReference>
<dbReference type="PANTHER" id="PTHR18063">
    <property type="entry name" value="NF-E2 INDUCIBLE PROTEIN"/>
    <property type="match status" value="1"/>
</dbReference>
<dbReference type="VEuPathDB" id="FungiDB:CJI97_004866"/>
<dbReference type="AlphaFoldDB" id="A0A0L0NPT4"/>
<dbReference type="GO" id="GO:0004843">
    <property type="term" value="F:cysteine-type deubiquitinase activity"/>
    <property type="evidence" value="ECO:0007669"/>
    <property type="project" value="InterPro"/>
</dbReference>
<evidence type="ECO:0000313" key="4">
    <source>
        <dbReference type="Proteomes" id="UP000037122"/>
    </source>
</evidence>
<dbReference type="VEuPathDB" id="FungiDB:CJJ09_004600"/>
<evidence type="ECO:0000313" key="3">
    <source>
        <dbReference type="EMBL" id="KND96063.1"/>
    </source>
</evidence>
<gene>
    <name evidence="3" type="ORF">QG37_07633</name>
</gene>
<organism evidence="3 4">
    <name type="scientific">Candidozyma auris</name>
    <name type="common">Yeast</name>
    <name type="synonym">Candida auris</name>
    <dbReference type="NCBI Taxonomy" id="498019"/>
    <lineage>
        <taxon>Eukaryota</taxon>
        <taxon>Fungi</taxon>
        <taxon>Dikarya</taxon>
        <taxon>Ascomycota</taxon>
        <taxon>Saccharomycotina</taxon>
        <taxon>Pichiomycetes</taxon>
        <taxon>Metschnikowiaceae</taxon>
        <taxon>Candidozyma</taxon>
    </lineage>
</organism>
<evidence type="ECO:0000259" key="2">
    <source>
        <dbReference type="Pfam" id="PF04424"/>
    </source>
</evidence>
<feature type="domain" description="MINDY deubiquitinase" evidence="2">
    <location>
        <begin position="6"/>
        <end position="278"/>
    </location>
</feature>
<name>A0A0L0NPT4_CANAR</name>
<sequence>MSQHISFPVKRICWSQYEHETPILLQEANGPCPLIALVNTLLLQNDVHKLEAELNPKSNSNNVDSKHIESVAKVRLLLNRNLDLRVALSEVLACLGDVLLDIYRDDDSSVVNKLLESLPLLHTGLSVDPNLYEGGFAQGDLGQQMFEAFGLVFVHGWLWDPSENVHEEHFRKLATFDRIQDFLLNPKEDPVVKADLHQWLDRHSTQLTAHGLKVLDARLEAGSLAVFFRNNHFLTIYKAHEHDFYLLITDSSLASNKCVWQSIISVLGKDDLFFTGDFVPLLENSELGPFELHEDLELVRQLQEEEDAAMAQRMQKRYDDRQPKTLPKELEKPKEKKGKRLEGVPKKGKLLCVIT</sequence>
<reference evidence="4" key="1">
    <citation type="journal article" date="2015" name="BMC Genomics">
        <title>Draft genome of a commonly misdiagnosed multidrug resistant pathogen Candida auris.</title>
        <authorList>
            <person name="Chatterjee S."/>
            <person name="Alampalli S.V."/>
            <person name="Nageshan R.K."/>
            <person name="Chettiar S.T."/>
            <person name="Joshi S."/>
            <person name="Tatu U.S."/>
        </authorList>
    </citation>
    <scope>NUCLEOTIDE SEQUENCE [LARGE SCALE GENOMIC DNA]</scope>
    <source>
        <strain evidence="4">6684</strain>
    </source>
</reference>
<feature type="region of interest" description="Disordered" evidence="1">
    <location>
        <begin position="310"/>
        <end position="343"/>
    </location>
</feature>
<protein>
    <recommendedName>
        <fullName evidence="2">MINDY deubiquitinase domain-containing protein</fullName>
    </recommendedName>
</protein>
<dbReference type="VEuPathDB" id="FungiDB:B9J08_004586"/>
<dbReference type="VEuPathDB" id="FungiDB:CJI96_0004565"/>
<evidence type="ECO:0000256" key="1">
    <source>
        <dbReference type="SAM" id="MobiDB-lite"/>
    </source>
</evidence>
<comment type="caution">
    <text evidence="3">The sequence shown here is derived from an EMBL/GenBank/DDBJ whole genome shotgun (WGS) entry which is preliminary data.</text>
</comment>
<dbReference type="VEuPathDB" id="FungiDB:QG37_07633"/>
<dbReference type="InterPro" id="IPR033979">
    <property type="entry name" value="MINDY_domain"/>
</dbReference>
<dbReference type="GO" id="GO:0071944">
    <property type="term" value="C:cell periphery"/>
    <property type="evidence" value="ECO:0007669"/>
    <property type="project" value="TreeGrafter"/>
</dbReference>
<dbReference type="EMBL" id="LGST01000060">
    <property type="protein sequence ID" value="KND96063.1"/>
    <property type="molecule type" value="Genomic_DNA"/>
</dbReference>